<dbReference type="GO" id="GO:0030198">
    <property type="term" value="P:extracellular matrix organization"/>
    <property type="evidence" value="ECO:0007669"/>
    <property type="project" value="TreeGrafter"/>
</dbReference>
<feature type="domain" description="FAS1" evidence="1">
    <location>
        <begin position="226"/>
        <end position="365"/>
    </location>
</feature>
<dbReference type="PROSITE" id="PS50213">
    <property type="entry name" value="FAS1"/>
    <property type="match status" value="2"/>
</dbReference>
<dbReference type="SMART" id="SM00554">
    <property type="entry name" value="FAS1"/>
    <property type="match status" value="2"/>
</dbReference>
<dbReference type="AlphaFoldDB" id="Q27904"/>
<dbReference type="SUPFAM" id="SSF82153">
    <property type="entry name" value="FAS1 domain"/>
    <property type="match status" value="2"/>
</dbReference>
<dbReference type="GO" id="GO:0007155">
    <property type="term" value="P:cell adhesion"/>
    <property type="evidence" value="ECO:0007669"/>
    <property type="project" value="TreeGrafter"/>
</dbReference>
<dbReference type="FunFam" id="2.30.180.10:FF:000071">
    <property type="entry name" value="Uncharacterized protein"/>
    <property type="match status" value="1"/>
</dbReference>
<proteinExistence type="evidence at transcript level"/>
<accession>Q27904</accession>
<dbReference type="Pfam" id="PF02469">
    <property type="entry name" value="Fasciclin"/>
    <property type="match status" value="2"/>
</dbReference>
<feature type="domain" description="FAS1" evidence="1">
    <location>
        <begin position="82"/>
        <end position="221"/>
    </location>
</feature>
<evidence type="ECO:0000259" key="1">
    <source>
        <dbReference type="PROSITE" id="PS50213"/>
    </source>
</evidence>
<dbReference type="Gene3D" id="2.30.180.10">
    <property type="entry name" value="FAS1 domain"/>
    <property type="match status" value="2"/>
</dbReference>
<protein>
    <submittedName>
        <fullName evidence="2">HLC-32</fullName>
    </submittedName>
</protein>
<dbReference type="GO" id="GO:0050839">
    <property type="term" value="F:cell adhesion molecule binding"/>
    <property type="evidence" value="ECO:0007669"/>
    <property type="project" value="TreeGrafter"/>
</dbReference>
<dbReference type="GO" id="GO:0031012">
    <property type="term" value="C:extracellular matrix"/>
    <property type="evidence" value="ECO:0007669"/>
    <property type="project" value="TreeGrafter"/>
</dbReference>
<sequence>MLPWCFGSMDPFTRGLGCLKASISAKFSCFSRRSGMSVGVAIANPMVLSPAEQNQQNKAISAKEFLRKMFPADSMVSFNRSDNRVDEDIVGRLRALGLREAANIAEQVDLRQVLRDSDLSSVTLCMPSDKAVQKWRQELPAKLRPDQEAMKNLVKAWVVSGRVESSQISDNQKVQSLNGAKLRFNVYARDSKKMITANGARVVEADRKASSGLIHVVDKVIYPLPVGNVMETLADNPAFSMVVDLLKQAGLEDEVRNSDPITVLVPTNAAFQALPAGVLDDLKKDPAGKLRNLLKYHVISDVKYSVSLSSGQRLRASQGDEISVARDSDDQILLNKQSDQSKASRVILRDIPTTNGVIQVIDRVILPSQKHFVLV</sequence>
<organism evidence="2">
    <name type="scientific">Echinoidea</name>
    <name type="common">sea urchins</name>
    <dbReference type="NCBI Taxonomy" id="7625"/>
    <lineage>
        <taxon>Eukaryota</taxon>
        <taxon>Metazoa</taxon>
        <taxon>Echinodermata</taxon>
        <taxon>Eleutherozoa</taxon>
        <taxon>Echinozoa</taxon>
    </lineage>
</organism>
<reference evidence="2" key="1">
    <citation type="journal article" date="1994" name="Dev. Biol.">
        <title>Cloning and characterization of HLC-32, a 32-kDa protein component of the sea urchin extraembryonic matrix, the hyaline layer.</title>
        <authorList>
            <person name="Brennan C."/>
            <person name="Robinson J.J."/>
        </authorList>
    </citation>
    <scope>NUCLEOTIDE SEQUENCE</scope>
</reference>
<dbReference type="EMBL" id="S73803">
    <property type="protein sequence ID" value="AAB32327.1"/>
    <property type="molecule type" value="mRNA"/>
</dbReference>
<dbReference type="PANTHER" id="PTHR10900">
    <property type="entry name" value="PERIOSTIN-RELATED"/>
    <property type="match status" value="1"/>
</dbReference>
<dbReference type="FunFam" id="2.30.180.10:FF:000079">
    <property type="entry name" value="Chromosome 1, whole genome shotgun sequence"/>
    <property type="match status" value="1"/>
</dbReference>
<name>Q27904_9ECHN</name>
<dbReference type="InterPro" id="IPR000782">
    <property type="entry name" value="FAS1_domain"/>
</dbReference>
<dbReference type="InterPro" id="IPR036378">
    <property type="entry name" value="FAS1_dom_sf"/>
</dbReference>
<dbReference type="PANTHER" id="PTHR10900:SF124">
    <property type="entry name" value="FI05614P"/>
    <property type="match status" value="1"/>
</dbReference>
<dbReference type="InterPro" id="IPR050904">
    <property type="entry name" value="Adhesion/Biosynth-related"/>
</dbReference>
<evidence type="ECO:0000313" key="2">
    <source>
        <dbReference type="EMBL" id="AAB32327.1"/>
    </source>
</evidence>
<dbReference type="GO" id="GO:0005615">
    <property type="term" value="C:extracellular space"/>
    <property type="evidence" value="ECO:0007669"/>
    <property type="project" value="TreeGrafter"/>
</dbReference>
<gene>
    <name evidence="2" type="primary">HLC-32</name>
</gene>